<organism evidence="2 3">
    <name type="scientific">Colletotrichum liriopes</name>
    <dbReference type="NCBI Taxonomy" id="708192"/>
    <lineage>
        <taxon>Eukaryota</taxon>
        <taxon>Fungi</taxon>
        <taxon>Dikarya</taxon>
        <taxon>Ascomycota</taxon>
        <taxon>Pezizomycotina</taxon>
        <taxon>Sordariomycetes</taxon>
        <taxon>Hypocreomycetidae</taxon>
        <taxon>Glomerellales</taxon>
        <taxon>Glomerellaceae</taxon>
        <taxon>Colletotrichum</taxon>
        <taxon>Colletotrichum spaethianum species complex</taxon>
    </lineage>
</organism>
<reference evidence="2 3" key="1">
    <citation type="submission" date="2021-07" db="EMBL/GenBank/DDBJ databases">
        <title>Genome data of Colletotrichum spaethianum.</title>
        <authorList>
            <person name="Utami Y.D."/>
            <person name="Hiruma K."/>
        </authorList>
    </citation>
    <scope>NUCLEOTIDE SEQUENCE [LARGE SCALE GENOMIC DNA]</scope>
    <source>
        <strain evidence="2 3">MAFF 242679</strain>
    </source>
</reference>
<dbReference type="Proteomes" id="UP001055172">
    <property type="component" value="Unassembled WGS sequence"/>
</dbReference>
<keyword evidence="3" id="KW-1185">Reference proteome</keyword>
<dbReference type="EMBL" id="BPPX01000053">
    <property type="protein sequence ID" value="GJC90418.1"/>
    <property type="molecule type" value="Genomic_DNA"/>
</dbReference>
<accession>A0AA37M0G4</accession>
<sequence length="145" mass="16001">MWLSRGNSRDKPTTPSPLKPLLETPLLETPERLTSTADPGPNTGPCAFGQLQQGFQVHPFHAGDDLCGWALHNADSAILNLVNDQSFAAAIQRIPQRITRRWNTFLRHHRTSLANLAVLSAPASSCSAHAQHRPWIFPKDILPEA</sequence>
<protein>
    <submittedName>
        <fullName evidence="2">Uncharacterized protein</fullName>
    </submittedName>
</protein>
<evidence type="ECO:0000313" key="3">
    <source>
        <dbReference type="Proteomes" id="UP001055172"/>
    </source>
</evidence>
<evidence type="ECO:0000256" key="1">
    <source>
        <dbReference type="SAM" id="MobiDB-lite"/>
    </source>
</evidence>
<gene>
    <name evidence="2" type="ORF">ColLi_13256</name>
</gene>
<evidence type="ECO:0000313" key="2">
    <source>
        <dbReference type="EMBL" id="GJC90418.1"/>
    </source>
</evidence>
<dbReference type="AlphaFoldDB" id="A0AA37M0G4"/>
<comment type="caution">
    <text evidence="2">The sequence shown here is derived from an EMBL/GenBank/DDBJ whole genome shotgun (WGS) entry which is preliminary data.</text>
</comment>
<feature type="region of interest" description="Disordered" evidence="1">
    <location>
        <begin position="1"/>
        <end position="25"/>
    </location>
</feature>
<proteinExistence type="predicted"/>
<name>A0AA37M0G4_9PEZI</name>